<evidence type="ECO:0000313" key="1">
    <source>
        <dbReference type="EMBL" id="WWQ65851.1"/>
    </source>
</evidence>
<protein>
    <submittedName>
        <fullName evidence="1">Head-tail connector protein</fullName>
    </submittedName>
</protein>
<sequence>MGIITLAEAKAQLDIESSGDDLELQAYIDGITAPIENLVGVVEERTVTETANGTGSTLCLLKVPALALVSVTPQLTGGASLDVAQLHLDGATGVVRQLSGGRFYGGPWTVTYTAGRAETPPTIKLAARILIQHLWRTQYGSARGQSSSDDYSVSEPIPGFGYAVPNRVLQLLEPFKLPPGVA</sequence>
<accession>A0ACD5AF88</accession>
<dbReference type="Proteomes" id="UP001432251">
    <property type="component" value="Chromosome"/>
</dbReference>
<dbReference type="EMBL" id="CP146022">
    <property type="protein sequence ID" value="WWQ65851.1"/>
    <property type="molecule type" value="Genomic_DNA"/>
</dbReference>
<name>A0ACD5AF88_9ACTN</name>
<organism evidence="1 2">
    <name type="scientific">Streptomyces citrinus</name>
    <dbReference type="NCBI Taxonomy" id="3118173"/>
    <lineage>
        <taxon>Bacteria</taxon>
        <taxon>Bacillati</taxon>
        <taxon>Actinomycetota</taxon>
        <taxon>Actinomycetes</taxon>
        <taxon>Kitasatosporales</taxon>
        <taxon>Streptomycetaceae</taxon>
        <taxon>Streptomyces</taxon>
    </lineage>
</organism>
<proteinExistence type="predicted"/>
<reference evidence="1" key="1">
    <citation type="journal article" date="2025" name="Int. J. Syst. Evol. Microbiol.">
        <title>Streptomyces citrinus sp. nov., with yellow diffusible pigment.</title>
        <authorList>
            <person name="He Y."/>
            <person name="Yang E."/>
            <person name="Xu J."/>
            <person name="Sun Y."/>
            <person name="Sun L."/>
        </authorList>
    </citation>
    <scope>NUCLEOTIDE SEQUENCE</scope>
    <source>
        <strain evidence="1">Q6</strain>
    </source>
</reference>
<evidence type="ECO:0000313" key="2">
    <source>
        <dbReference type="Proteomes" id="UP001432251"/>
    </source>
</evidence>
<gene>
    <name evidence="1" type="ORF">V2W30_22660</name>
</gene>
<keyword evidence="2" id="KW-1185">Reference proteome</keyword>